<feature type="compositionally biased region" description="Low complexity" evidence="1">
    <location>
        <begin position="121"/>
        <end position="136"/>
    </location>
</feature>
<protein>
    <submittedName>
        <fullName evidence="3">Telomere length regulation protein elg1</fullName>
    </submittedName>
</protein>
<feature type="compositionally biased region" description="Polar residues" evidence="1">
    <location>
        <begin position="1"/>
        <end position="12"/>
    </location>
</feature>
<feature type="compositionally biased region" description="Basic and acidic residues" evidence="1">
    <location>
        <begin position="160"/>
        <end position="189"/>
    </location>
</feature>
<gene>
    <name evidence="3" type="primary">elg1</name>
    <name evidence="3" type="ORF">Bhyg_16369</name>
</gene>
<feature type="region of interest" description="Disordered" evidence="1">
    <location>
        <begin position="712"/>
        <end position="749"/>
    </location>
</feature>
<evidence type="ECO:0000259" key="2">
    <source>
        <dbReference type="SMART" id="SM00382"/>
    </source>
</evidence>
<feature type="compositionally biased region" description="Basic and acidic residues" evidence="1">
    <location>
        <begin position="254"/>
        <end position="269"/>
    </location>
</feature>
<dbReference type="InterPro" id="IPR003593">
    <property type="entry name" value="AAA+_ATPase"/>
</dbReference>
<feature type="region of interest" description="Disordered" evidence="1">
    <location>
        <begin position="307"/>
        <end position="365"/>
    </location>
</feature>
<evidence type="ECO:0000256" key="1">
    <source>
        <dbReference type="SAM" id="MobiDB-lite"/>
    </source>
</evidence>
<feature type="compositionally biased region" description="Polar residues" evidence="1">
    <location>
        <begin position="317"/>
        <end position="328"/>
    </location>
</feature>
<dbReference type="EMBL" id="WJQU01003344">
    <property type="protein sequence ID" value="KAJ6625676.1"/>
    <property type="molecule type" value="Genomic_DNA"/>
</dbReference>
<feature type="compositionally biased region" description="Basic and acidic residues" evidence="1">
    <location>
        <begin position="63"/>
        <end position="72"/>
    </location>
</feature>
<dbReference type="PANTHER" id="PTHR23389:SF21">
    <property type="entry name" value="ATPASE FAMILY AAA DOMAIN-CONTAINING PROTEIN 5"/>
    <property type="match status" value="1"/>
</dbReference>
<dbReference type="Gene3D" id="3.40.50.300">
    <property type="entry name" value="P-loop containing nucleotide triphosphate hydrolases"/>
    <property type="match status" value="1"/>
</dbReference>
<evidence type="ECO:0000313" key="3">
    <source>
        <dbReference type="EMBL" id="KAJ6625676.1"/>
    </source>
</evidence>
<proteinExistence type="predicted"/>
<feature type="compositionally biased region" description="Polar residues" evidence="1">
    <location>
        <begin position="73"/>
        <end position="88"/>
    </location>
</feature>
<dbReference type="SUPFAM" id="SSF52540">
    <property type="entry name" value="P-loop containing nucleoside triphosphate hydrolases"/>
    <property type="match status" value="1"/>
</dbReference>
<comment type="caution">
    <text evidence="3">The sequence shown here is derived from an EMBL/GenBank/DDBJ whole genome shotgun (WGS) entry which is preliminary data.</text>
</comment>
<dbReference type="GO" id="GO:0003677">
    <property type="term" value="F:DNA binding"/>
    <property type="evidence" value="ECO:0007669"/>
    <property type="project" value="TreeGrafter"/>
</dbReference>
<dbReference type="InterPro" id="IPR027417">
    <property type="entry name" value="P-loop_NTPase"/>
</dbReference>
<feature type="domain" description="AAA+ ATPase" evidence="2">
    <location>
        <begin position="666"/>
        <end position="819"/>
    </location>
</feature>
<accession>A0A9Q0MIF7</accession>
<feature type="compositionally biased region" description="Basic and acidic residues" evidence="1">
    <location>
        <begin position="227"/>
        <end position="237"/>
    </location>
</feature>
<feature type="compositionally biased region" description="Polar residues" evidence="1">
    <location>
        <begin position="40"/>
        <end position="49"/>
    </location>
</feature>
<reference evidence="3" key="1">
    <citation type="submission" date="2022-07" db="EMBL/GenBank/DDBJ databases">
        <authorList>
            <person name="Trinca V."/>
            <person name="Uliana J.V.C."/>
            <person name="Torres T.T."/>
            <person name="Ward R.J."/>
            <person name="Monesi N."/>
        </authorList>
    </citation>
    <scope>NUCLEOTIDE SEQUENCE</scope>
    <source>
        <strain evidence="3">HSMRA1968</strain>
        <tissue evidence="3">Whole embryos</tissue>
    </source>
</reference>
<feature type="compositionally biased region" description="Basic residues" evidence="1">
    <location>
        <begin position="53"/>
        <end position="62"/>
    </location>
</feature>
<feature type="compositionally biased region" description="Basic residues" evidence="1">
    <location>
        <begin position="217"/>
        <end position="226"/>
    </location>
</feature>
<dbReference type="GO" id="GO:0005634">
    <property type="term" value="C:nucleus"/>
    <property type="evidence" value="ECO:0007669"/>
    <property type="project" value="TreeGrafter"/>
</dbReference>
<dbReference type="Proteomes" id="UP001151699">
    <property type="component" value="Unassembled WGS sequence"/>
</dbReference>
<keyword evidence="4" id="KW-1185">Reference proteome</keyword>
<dbReference type="PANTHER" id="PTHR23389">
    <property type="entry name" value="CHROMOSOME TRANSMISSION FIDELITY FACTOR 18"/>
    <property type="match status" value="1"/>
</dbReference>
<dbReference type="OrthoDB" id="9996895at2759"/>
<feature type="region of interest" description="Disordered" evidence="1">
    <location>
        <begin position="217"/>
        <end position="289"/>
    </location>
</feature>
<dbReference type="AlphaFoldDB" id="A0A9Q0MIF7"/>
<sequence length="1073" mass="122346">MSTIRNFFSPTKSHPPRMSPSPVKTKDSSNGAGKADKNLVVSNMKSVINSVKSQKKHRKRKRQVDETPEIHDISNTLRSNLSFVSPNRTEAEQKDEESEKETSEVRSADSTSTESSKENDSTTSSSQSVPTKSQSASNAFEFMMTARYKSIGSNSPGKELLNKDAKSPGAEREVSVKRKLMLEEWADRKGRAKKRQNEAADDEYIDMVMAKRAKRLKTMLKHGKKSKSVENVDEKISPTKPKNGLKLRIKKGRNRIEDSDDDNLHESRRSSTKSSNRKKNETDGEFYIELSSPIKKRDSLLGYFSKLSKTPTEDTTSKTNDSPSSGTKTRGRPKRIAIAEETMEKPSKIGGKPKRQVSPVDKVREEVTSSNDIVVAISCSSSESSEQPYEGRPKRLCRDKKISYLIDEDYLPVKHRTRKEDKDYAAKPSKPTKLAPIFAKAKPKQLIDPVALRARHEFLMSGIPEKMKIEIEKQRQFEEFYETEFEVFPKISHVGHHTDIGSVDVDLSCMKIRFRSDDINNIHTLVQSNILKIRKTRVKDITILDKSLETMDQKELMRQFKQNDTNEFPYYRCFKQLKRKNAPEPMEKEEDCDNSVELVMNAVSSANGNELFTEKYRPLTSTEVFINTKPLIELQKFLSSWKENMDGREYSSDDFESSSNSGMASTNKAIVLTGPAGCGKTMFVYALANEMNFKVLEINAGARRTGKKVLKKLQEATQSHHVNSNQCSQNDRTKNVKMKFSQSEDSEDSSATPKLSLILIEDAEVVFEEDLGFVESINQLVTTTKRPVILITNQINCPHLCRFINRNMISFKFPKVQLASKWLTTLSIAEHCYVTEDICRALYQQNNCDFRKTLLELQFFIQSTKGKCDQNSKSVVCTNTRLSDLYFKDQNREDVVVPFPVDFLNLSAKMRRINRSGNEDKISDEENTLTKSDSLNATIDLLDIISTAQWFEQKTDSSDRVINHLSDDISHFMVEQSMKVRGLNLSQLEGSTIQADLTLRPHQLASNISSRNYHSTRGLDLDMEPCLRSICRSEFNRSHKERRSSRFYHYLRLANSDSFDTKVLDDQCLIFTE</sequence>
<feature type="region of interest" description="Disordered" evidence="1">
    <location>
        <begin position="1"/>
        <end position="136"/>
    </location>
</feature>
<organism evidence="3 4">
    <name type="scientific">Pseudolycoriella hygida</name>
    <dbReference type="NCBI Taxonomy" id="35572"/>
    <lineage>
        <taxon>Eukaryota</taxon>
        <taxon>Metazoa</taxon>
        <taxon>Ecdysozoa</taxon>
        <taxon>Arthropoda</taxon>
        <taxon>Hexapoda</taxon>
        <taxon>Insecta</taxon>
        <taxon>Pterygota</taxon>
        <taxon>Neoptera</taxon>
        <taxon>Endopterygota</taxon>
        <taxon>Diptera</taxon>
        <taxon>Nematocera</taxon>
        <taxon>Sciaroidea</taxon>
        <taxon>Sciaridae</taxon>
        <taxon>Pseudolycoriella</taxon>
    </lineage>
</organism>
<dbReference type="GO" id="GO:0061860">
    <property type="term" value="F:DNA clamp unloader activity"/>
    <property type="evidence" value="ECO:0007669"/>
    <property type="project" value="TreeGrafter"/>
</dbReference>
<feature type="compositionally biased region" description="Basic residues" evidence="1">
    <location>
        <begin position="243"/>
        <end position="253"/>
    </location>
</feature>
<feature type="compositionally biased region" description="Polar residues" evidence="1">
    <location>
        <begin position="715"/>
        <end position="730"/>
    </location>
</feature>
<dbReference type="Pfam" id="PF03215">
    <property type="entry name" value="Rad17"/>
    <property type="match status" value="1"/>
</dbReference>
<evidence type="ECO:0000313" key="4">
    <source>
        <dbReference type="Proteomes" id="UP001151699"/>
    </source>
</evidence>
<feature type="region of interest" description="Disordered" evidence="1">
    <location>
        <begin position="150"/>
        <end position="201"/>
    </location>
</feature>
<name>A0A9Q0MIF7_9DIPT</name>
<dbReference type="SMART" id="SM00382">
    <property type="entry name" value="AAA"/>
    <property type="match status" value="1"/>
</dbReference>